<reference evidence="2 3" key="1">
    <citation type="journal article" date="2015" name="Microbiology">
        <title>Genomic and phenotypic characterization of Rhizobium gallicum phage vB_RglS_P106B.</title>
        <authorList>
            <person name="Halmillawewa A.P."/>
            <person name="Restrepo-Cordoba M."/>
            <person name="Yost C.K."/>
            <person name="Hynes M.F."/>
        </authorList>
    </citation>
    <scope>NUCLEOTIDE SEQUENCE [LARGE SCALE GENOMIC DNA]</scope>
</reference>
<keyword evidence="3" id="KW-1185">Reference proteome</keyword>
<sequence length="182" mass="20574">MKIVFIDRNPEAVKTWKRWSDYEAHCGDYFDVETECVVSPANSFGFMDGNLDYRISEKLGWHVQERLQSIIKHAYNGELLVGQALLIRTDHETWPFVISAPTMRVPMNIDEMNVYLAARAAIRVAKTNGIKSLTMPGMGMGAGGLRAIDAVPYMLAGIRDGLEAPPFPKSWQEAQRRHYNIT</sequence>
<proteinExistence type="predicted"/>
<dbReference type="RefSeq" id="YP_009006003.1">
    <property type="nucleotide sequence ID" value="NC_023566.1"/>
</dbReference>
<evidence type="ECO:0000313" key="3">
    <source>
        <dbReference type="Proteomes" id="UP000019367"/>
    </source>
</evidence>
<protein>
    <submittedName>
        <fullName evidence="2">Tail assembly-like protein</fullName>
    </submittedName>
</protein>
<evidence type="ECO:0000313" key="2">
    <source>
        <dbReference type="EMBL" id="AHJ10760.1"/>
    </source>
</evidence>
<dbReference type="Proteomes" id="UP000019367">
    <property type="component" value="Segment"/>
</dbReference>
<dbReference type="Gene3D" id="3.40.220.10">
    <property type="entry name" value="Leucine Aminopeptidase, subunit E, domain 1"/>
    <property type="match status" value="1"/>
</dbReference>
<dbReference type="KEGG" id="vg:18503023"/>
<feature type="domain" description="Macro" evidence="1">
    <location>
        <begin position="9"/>
        <end position="182"/>
    </location>
</feature>
<dbReference type="Pfam" id="PF01661">
    <property type="entry name" value="Macro"/>
    <property type="match status" value="1"/>
</dbReference>
<dbReference type="PROSITE" id="PS51154">
    <property type="entry name" value="MACRO"/>
    <property type="match status" value="1"/>
</dbReference>
<gene>
    <name evidence="2" type="ORF">P106B_77</name>
</gene>
<dbReference type="InterPro" id="IPR043472">
    <property type="entry name" value="Macro_dom-like"/>
</dbReference>
<dbReference type="OrthoDB" id="26996at10239"/>
<dbReference type="GeneID" id="18503023"/>
<evidence type="ECO:0000259" key="1">
    <source>
        <dbReference type="PROSITE" id="PS51154"/>
    </source>
</evidence>
<dbReference type="SMART" id="SM00506">
    <property type="entry name" value="A1pp"/>
    <property type="match status" value="1"/>
</dbReference>
<dbReference type="EMBL" id="KF977490">
    <property type="protein sequence ID" value="AHJ10760.1"/>
    <property type="molecule type" value="Genomic_DNA"/>
</dbReference>
<dbReference type="SUPFAM" id="SSF52949">
    <property type="entry name" value="Macro domain-like"/>
    <property type="match status" value="1"/>
</dbReference>
<accession>W6E8J3</accession>
<organism evidence="2 3">
    <name type="scientific">Rhizobium phage vB_RglS_P106B</name>
    <dbReference type="NCBI Taxonomy" id="1458697"/>
    <lineage>
        <taxon>Viruses</taxon>
        <taxon>Duplodnaviria</taxon>
        <taxon>Heunggongvirae</taxon>
        <taxon>Uroviricota</taxon>
        <taxon>Caudoviricetes</taxon>
        <taxon>Rigallicvirus</taxon>
        <taxon>Rigallicvirus P106B</taxon>
    </lineage>
</organism>
<name>W6E8J3_9CAUD</name>
<dbReference type="InterPro" id="IPR002589">
    <property type="entry name" value="Macro_dom"/>
</dbReference>